<keyword evidence="1" id="KW-0812">Transmembrane</keyword>
<protein>
    <submittedName>
        <fullName evidence="2">ABC-2 type transport system permease protein</fullName>
    </submittedName>
</protein>
<evidence type="ECO:0000313" key="2">
    <source>
        <dbReference type="EMBL" id="MBP1995012.1"/>
    </source>
</evidence>
<dbReference type="Proteomes" id="UP001519287">
    <property type="component" value="Unassembled WGS sequence"/>
</dbReference>
<comment type="caution">
    <text evidence="2">The sequence shown here is derived from an EMBL/GenBank/DDBJ whole genome shotgun (WGS) entry which is preliminary data.</text>
</comment>
<keyword evidence="1" id="KW-1133">Transmembrane helix</keyword>
<sequence>MLSLVQNENMKIYRRMRTWILLVLLIVFCCLVSFIDHYDKSNSQGGDWRASLQQSIQDNQAQLASPDLPEFIKEQMEDSIKISQHSLDNNIPPVQNTMWGGVMTLSGLVQIITLFTVIIAGDMVASEFTWGTIKLLLIRPASRTKILFSKYVSTLLFSLLLLLVLFLSAILVNGILYGFQDVGLPYLSVGANGVVQESSMPLHVFGTYALKLVELVMVVTLAFMISTVFRSSSLAIGFSIFIMLAGQLVTLFLMRYSWGKYYLFANTDLTQYLEGGRPLIEGMTMGFSIAVLAVYFVLFNVLSWIIFKKRDVAA</sequence>
<organism evidence="2 3">
    <name type="scientific">Paenibacillus eucommiae</name>
    <dbReference type="NCBI Taxonomy" id="1355755"/>
    <lineage>
        <taxon>Bacteria</taxon>
        <taxon>Bacillati</taxon>
        <taxon>Bacillota</taxon>
        <taxon>Bacilli</taxon>
        <taxon>Bacillales</taxon>
        <taxon>Paenibacillaceae</taxon>
        <taxon>Paenibacillus</taxon>
    </lineage>
</organism>
<dbReference type="EMBL" id="JAGGLB010000030">
    <property type="protein sequence ID" value="MBP1995012.1"/>
    <property type="molecule type" value="Genomic_DNA"/>
</dbReference>
<feature type="transmembrane region" description="Helical" evidence="1">
    <location>
        <begin position="151"/>
        <end position="179"/>
    </location>
</feature>
<evidence type="ECO:0000313" key="3">
    <source>
        <dbReference type="Proteomes" id="UP001519287"/>
    </source>
</evidence>
<feature type="transmembrane region" description="Helical" evidence="1">
    <location>
        <begin position="236"/>
        <end position="258"/>
    </location>
</feature>
<feature type="transmembrane region" description="Helical" evidence="1">
    <location>
        <begin position="285"/>
        <end position="307"/>
    </location>
</feature>
<keyword evidence="3" id="KW-1185">Reference proteome</keyword>
<accession>A0ABS4J5B4</accession>
<gene>
    <name evidence="2" type="ORF">J2Z66_006654</name>
</gene>
<dbReference type="PANTHER" id="PTHR37305">
    <property type="entry name" value="INTEGRAL MEMBRANE PROTEIN-RELATED"/>
    <property type="match status" value="1"/>
</dbReference>
<keyword evidence="1" id="KW-0472">Membrane</keyword>
<feature type="transmembrane region" description="Helical" evidence="1">
    <location>
        <begin position="208"/>
        <end position="229"/>
    </location>
</feature>
<reference evidence="2 3" key="1">
    <citation type="submission" date="2021-03" db="EMBL/GenBank/DDBJ databases">
        <title>Genomic Encyclopedia of Type Strains, Phase IV (KMG-IV): sequencing the most valuable type-strain genomes for metagenomic binning, comparative biology and taxonomic classification.</title>
        <authorList>
            <person name="Goeker M."/>
        </authorList>
    </citation>
    <scope>NUCLEOTIDE SEQUENCE [LARGE SCALE GENOMIC DNA]</scope>
    <source>
        <strain evidence="2 3">DSM 26048</strain>
    </source>
</reference>
<dbReference type="PANTHER" id="PTHR37305:SF1">
    <property type="entry name" value="MEMBRANE PROTEIN"/>
    <property type="match status" value="1"/>
</dbReference>
<name>A0ABS4J5B4_9BACL</name>
<evidence type="ECO:0000256" key="1">
    <source>
        <dbReference type="SAM" id="Phobius"/>
    </source>
</evidence>
<dbReference type="Pfam" id="PF12679">
    <property type="entry name" value="ABC2_membrane_2"/>
    <property type="match status" value="1"/>
</dbReference>
<proteinExistence type="predicted"/>
<feature type="transmembrane region" description="Helical" evidence="1">
    <location>
        <begin position="108"/>
        <end position="130"/>
    </location>
</feature>
<feature type="transmembrane region" description="Helical" evidence="1">
    <location>
        <begin position="18"/>
        <end position="35"/>
    </location>
</feature>